<evidence type="ECO:0000256" key="7">
    <source>
        <dbReference type="ARBA" id="ARBA00022786"/>
    </source>
</evidence>
<dbReference type="RefSeq" id="XP_008869175.1">
    <property type="nucleotide sequence ID" value="XM_008870953.1"/>
</dbReference>
<dbReference type="Pfam" id="PF22191">
    <property type="entry name" value="IBR_1"/>
    <property type="match status" value="1"/>
</dbReference>
<dbReference type="GO" id="GO:0061630">
    <property type="term" value="F:ubiquitin protein ligase activity"/>
    <property type="evidence" value="ECO:0007669"/>
    <property type="project" value="UniProtKB-EC"/>
</dbReference>
<keyword evidence="7" id="KW-0833">Ubl conjugation pathway</keyword>
<dbReference type="OrthoDB" id="1431934at2759"/>
<dbReference type="SMART" id="SM00647">
    <property type="entry name" value="IBR"/>
    <property type="match status" value="2"/>
</dbReference>
<keyword evidence="5" id="KW-0677">Repeat</keyword>
<dbReference type="Gene3D" id="1.20.120.1750">
    <property type="match status" value="1"/>
</dbReference>
<protein>
    <recommendedName>
        <fullName evidence="2">RBR-type E3 ubiquitin transferase</fullName>
        <ecNumber evidence="2">2.3.2.31</ecNumber>
    </recommendedName>
</protein>
<dbReference type="GO" id="GO:0008270">
    <property type="term" value="F:zinc ion binding"/>
    <property type="evidence" value="ECO:0007669"/>
    <property type="project" value="UniProtKB-KW"/>
</dbReference>
<dbReference type="SUPFAM" id="SSF57850">
    <property type="entry name" value="RING/U-box"/>
    <property type="match status" value="3"/>
</dbReference>
<dbReference type="VEuPathDB" id="FungiDB:H310_06049"/>
<evidence type="ECO:0000313" key="11">
    <source>
        <dbReference type="EMBL" id="ETW02570.1"/>
    </source>
</evidence>
<dbReference type="EMBL" id="KI913961">
    <property type="protein sequence ID" value="ETW02570.1"/>
    <property type="molecule type" value="Genomic_DNA"/>
</dbReference>
<evidence type="ECO:0000256" key="6">
    <source>
        <dbReference type="ARBA" id="ARBA00022771"/>
    </source>
</evidence>
<evidence type="ECO:0000256" key="8">
    <source>
        <dbReference type="ARBA" id="ARBA00022833"/>
    </source>
</evidence>
<reference evidence="11" key="1">
    <citation type="submission" date="2013-12" db="EMBL/GenBank/DDBJ databases">
        <title>The Genome Sequence of Aphanomyces invadans NJM9701.</title>
        <authorList>
            <consortium name="The Broad Institute Genomics Platform"/>
            <person name="Russ C."/>
            <person name="Tyler B."/>
            <person name="van West P."/>
            <person name="Dieguez-Uribeondo J."/>
            <person name="Young S.K."/>
            <person name="Zeng Q."/>
            <person name="Gargeya S."/>
            <person name="Fitzgerald M."/>
            <person name="Abouelleil A."/>
            <person name="Alvarado L."/>
            <person name="Chapman S.B."/>
            <person name="Gainer-Dewar J."/>
            <person name="Goldberg J."/>
            <person name="Griggs A."/>
            <person name="Gujja S."/>
            <person name="Hansen M."/>
            <person name="Howarth C."/>
            <person name="Imamovic A."/>
            <person name="Ireland A."/>
            <person name="Larimer J."/>
            <person name="McCowan C."/>
            <person name="Murphy C."/>
            <person name="Pearson M."/>
            <person name="Poon T.W."/>
            <person name="Priest M."/>
            <person name="Roberts A."/>
            <person name="Saif S."/>
            <person name="Shea T."/>
            <person name="Sykes S."/>
            <person name="Wortman J."/>
            <person name="Nusbaum C."/>
            <person name="Birren B."/>
        </authorList>
    </citation>
    <scope>NUCLEOTIDE SEQUENCE [LARGE SCALE GENOMIC DNA]</scope>
    <source>
        <strain evidence="11">NJM9701</strain>
    </source>
</reference>
<evidence type="ECO:0000256" key="5">
    <source>
        <dbReference type="ARBA" id="ARBA00022737"/>
    </source>
</evidence>
<dbReference type="InterPro" id="IPR002867">
    <property type="entry name" value="IBR_dom"/>
</dbReference>
<evidence type="ECO:0000256" key="4">
    <source>
        <dbReference type="ARBA" id="ARBA00022723"/>
    </source>
</evidence>
<feature type="transmembrane region" description="Helical" evidence="9">
    <location>
        <begin position="311"/>
        <end position="337"/>
    </location>
</feature>
<keyword evidence="9" id="KW-0472">Membrane</keyword>
<gene>
    <name evidence="11" type="ORF">H310_06049</name>
</gene>
<feature type="domain" description="RING-type" evidence="10">
    <location>
        <begin position="64"/>
        <end position="289"/>
    </location>
</feature>
<keyword evidence="4" id="KW-0479">Metal-binding</keyword>
<keyword evidence="6" id="KW-0863">Zinc-finger</keyword>
<dbReference type="InterPro" id="IPR044066">
    <property type="entry name" value="TRIAD_supradom"/>
</dbReference>
<name>A0A024U8M6_9STRA</name>
<dbReference type="EC" id="2.3.2.31" evidence="2"/>
<keyword evidence="9" id="KW-0812">Transmembrane</keyword>
<dbReference type="PANTHER" id="PTHR11685">
    <property type="entry name" value="RBR FAMILY RING FINGER AND IBR DOMAIN-CONTAINING"/>
    <property type="match status" value="1"/>
</dbReference>
<dbReference type="InterPro" id="IPR031127">
    <property type="entry name" value="E3_UB_ligase_RBR"/>
</dbReference>
<sequence>MAAASMVTMERQLHPRQRTPLTMTRPDSGVVLLPNNNDGYISDSDIVDFYPSSASSSTTGGATRVEHCMICLESTTDIVRNAEKRRSIMEENRPTVDLDLYEEDIGRCAACPAIYCYPCFREYIRHKVVNGEVRANQLVCPGVCRLPLTKRTLRHNMSDVTFQKYIDFLELQQQVLQGARYCPRPECGQVLPKSSAKKNHSRRVYCHACEKESCFKCGSDYHPIPMCGDRTYKSWCRNNHVQTCPNCTWAIEKSGGCKHMSCTRCSFEFCWYCHQDWSTHSKVKCYPLAYVRSKHRYFGRTVPVRLVTKTVFAGVAAGIAVAGTGVVLAVLPPVLLWQCGVYVKDKITGQ</sequence>
<accession>A0A024U8M6</accession>
<organism evidence="11">
    <name type="scientific">Aphanomyces invadans</name>
    <dbReference type="NCBI Taxonomy" id="157072"/>
    <lineage>
        <taxon>Eukaryota</taxon>
        <taxon>Sar</taxon>
        <taxon>Stramenopiles</taxon>
        <taxon>Oomycota</taxon>
        <taxon>Saprolegniomycetes</taxon>
        <taxon>Saprolegniales</taxon>
        <taxon>Verrucalvaceae</taxon>
        <taxon>Aphanomyces</taxon>
    </lineage>
</organism>
<evidence type="ECO:0000259" key="10">
    <source>
        <dbReference type="PROSITE" id="PS51873"/>
    </source>
</evidence>
<evidence type="ECO:0000256" key="2">
    <source>
        <dbReference type="ARBA" id="ARBA00012251"/>
    </source>
</evidence>
<keyword evidence="9" id="KW-1133">Transmembrane helix</keyword>
<evidence type="ECO:0000256" key="3">
    <source>
        <dbReference type="ARBA" id="ARBA00022679"/>
    </source>
</evidence>
<keyword evidence="3" id="KW-0808">Transferase</keyword>
<dbReference type="PROSITE" id="PS51873">
    <property type="entry name" value="TRIAD"/>
    <property type="match status" value="1"/>
</dbReference>
<comment type="catalytic activity">
    <reaction evidence="1">
        <text>[E2 ubiquitin-conjugating enzyme]-S-ubiquitinyl-L-cysteine + [acceptor protein]-L-lysine = [E2 ubiquitin-conjugating enzyme]-L-cysteine + [acceptor protein]-N(6)-ubiquitinyl-L-lysine.</text>
        <dbReference type="EC" id="2.3.2.31"/>
    </reaction>
</comment>
<dbReference type="Pfam" id="PF01485">
    <property type="entry name" value="IBR"/>
    <property type="match status" value="1"/>
</dbReference>
<dbReference type="GeneID" id="20083099"/>
<dbReference type="eggNOG" id="KOG1812">
    <property type="taxonomic scope" value="Eukaryota"/>
</dbReference>
<keyword evidence="8" id="KW-0862">Zinc</keyword>
<proteinExistence type="predicted"/>
<evidence type="ECO:0000256" key="9">
    <source>
        <dbReference type="SAM" id="Phobius"/>
    </source>
</evidence>
<dbReference type="STRING" id="157072.A0A024U8M6"/>
<evidence type="ECO:0000256" key="1">
    <source>
        <dbReference type="ARBA" id="ARBA00001798"/>
    </source>
</evidence>
<dbReference type="AlphaFoldDB" id="A0A024U8M6"/>
<dbReference type="GO" id="GO:0016567">
    <property type="term" value="P:protein ubiquitination"/>
    <property type="evidence" value="ECO:0007669"/>
    <property type="project" value="InterPro"/>
</dbReference>